<dbReference type="Pfam" id="PF11790">
    <property type="entry name" value="Glyco_hydro_cc"/>
    <property type="match status" value="1"/>
</dbReference>
<feature type="compositionally biased region" description="Low complexity" evidence="1">
    <location>
        <begin position="84"/>
        <end position="114"/>
    </location>
</feature>
<accession>A0AAJ0CC23</accession>
<evidence type="ECO:0000313" key="5">
    <source>
        <dbReference type="Proteomes" id="UP001244011"/>
    </source>
</evidence>
<evidence type="ECO:0000256" key="2">
    <source>
        <dbReference type="SAM" id="SignalP"/>
    </source>
</evidence>
<keyword evidence="4" id="KW-0378">Hydrolase</keyword>
<feature type="region of interest" description="Disordered" evidence="1">
    <location>
        <begin position="151"/>
        <end position="178"/>
    </location>
</feature>
<keyword evidence="5" id="KW-1185">Reference proteome</keyword>
<dbReference type="Gene3D" id="3.20.20.80">
    <property type="entry name" value="Glycosidases"/>
    <property type="match status" value="1"/>
</dbReference>
<gene>
    <name evidence="4" type="ORF">QBC33DRAFT_13286</name>
</gene>
<dbReference type="InterPro" id="IPR024655">
    <property type="entry name" value="Asl1_glyco_hydro_catalytic"/>
</dbReference>
<feature type="chain" id="PRO_5042512175" evidence="2">
    <location>
        <begin position="22"/>
        <end position="409"/>
    </location>
</feature>
<feature type="compositionally biased region" description="Low complexity" evidence="1">
    <location>
        <begin position="151"/>
        <end position="167"/>
    </location>
</feature>
<dbReference type="RefSeq" id="XP_060288735.1">
    <property type="nucleotide sequence ID" value="XM_060422060.1"/>
</dbReference>
<comment type="caution">
    <text evidence="4">The sequence shown here is derived from an EMBL/GenBank/DDBJ whole genome shotgun (WGS) entry which is preliminary data.</text>
</comment>
<feature type="signal peptide" evidence="2">
    <location>
        <begin position="1"/>
        <end position="21"/>
    </location>
</feature>
<feature type="domain" description="Asl1-like glycosyl hydrolase catalytic" evidence="3">
    <location>
        <begin position="179"/>
        <end position="405"/>
    </location>
</feature>
<dbReference type="GO" id="GO:0071966">
    <property type="term" value="P:fungal-type cell wall polysaccharide metabolic process"/>
    <property type="evidence" value="ECO:0007669"/>
    <property type="project" value="TreeGrafter"/>
</dbReference>
<evidence type="ECO:0000259" key="3">
    <source>
        <dbReference type="Pfam" id="PF11790"/>
    </source>
</evidence>
<feature type="region of interest" description="Disordered" evidence="1">
    <location>
        <begin position="80"/>
        <end position="114"/>
    </location>
</feature>
<dbReference type="InterPro" id="IPR017853">
    <property type="entry name" value="GH"/>
</dbReference>
<organism evidence="4 5">
    <name type="scientific">Phialemonium atrogriseum</name>
    <dbReference type="NCBI Taxonomy" id="1093897"/>
    <lineage>
        <taxon>Eukaryota</taxon>
        <taxon>Fungi</taxon>
        <taxon>Dikarya</taxon>
        <taxon>Ascomycota</taxon>
        <taxon>Pezizomycotina</taxon>
        <taxon>Sordariomycetes</taxon>
        <taxon>Sordariomycetidae</taxon>
        <taxon>Cephalothecales</taxon>
        <taxon>Cephalothecaceae</taxon>
        <taxon>Phialemonium</taxon>
    </lineage>
</organism>
<dbReference type="SUPFAM" id="SSF51445">
    <property type="entry name" value="(Trans)glycosidases"/>
    <property type="match status" value="1"/>
</dbReference>
<keyword evidence="2" id="KW-0732">Signal</keyword>
<reference evidence="4" key="1">
    <citation type="submission" date="2023-06" db="EMBL/GenBank/DDBJ databases">
        <title>Genome-scale phylogeny and comparative genomics of the fungal order Sordariales.</title>
        <authorList>
            <consortium name="Lawrence Berkeley National Laboratory"/>
            <person name="Hensen N."/>
            <person name="Bonometti L."/>
            <person name="Westerberg I."/>
            <person name="Brannstrom I.O."/>
            <person name="Guillou S."/>
            <person name="Cros-Aarteil S."/>
            <person name="Calhoun S."/>
            <person name="Haridas S."/>
            <person name="Kuo A."/>
            <person name="Mondo S."/>
            <person name="Pangilinan J."/>
            <person name="Riley R."/>
            <person name="Labutti K."/>
            <person name="Andreopoulos B."/>
            <person name="Lipzen A."/>
            <person name="Chen C."/>
            <person name="Yanf M."/>
            <person name="Daum C."/>
            <person name="Ng V."/>
            <person name="Clum A."/>
            <person name="Steindorff A."/>
            <person name="Ohm R."/>
            <person name="Martin F."/>
            <person name="Silar P."/>
            <person name="Natvig D."/>
            <person name="Lalanne C."/>
            <person name="Gautier V."/>
            <person name="Ament-Velasquez S.L."/>
            <person name="Kruys A."/>
            <person name="Hutchinson M.I."/>
            <person name="Powell A.J."/>
            <person name="Barry K."/>
            <person name="Miller A.N."/>
            <person name="Grigoriev I.V."/>
            <person name="Debuchy R."/>
            <person name="Gladieux P."/>
            <person name="Thoren M.H."/>
            <person name="Johannesson H."/>
        </authorList>
    </citation>
    <scope>NUCLEOTIDE SEQUENCE</scope>
    <source>
        <strain evidence="4">8032-3</strain>
    </source>
</reference>
<evidence type="ECO:0000256" key="1">
    <source>
        <dbReference type="SAM" id="MobiDB-lite"/>
    </source>
</evidence>
<dbReference type="EMBL" id="MU838997">
    <property type="protein sequence ID" value="KAK1772522.1"/>
    <property type="molecule type" value="Genomic_DNA"/>
</dbReference>
<dbReference type="GO" id="GO:0009277">
    <property type="term" value="C:fungal-type cell wall"/>
    <property type="evidence" value="ECO:0007669"/>
    <property type="project" value="TreeGrafter"/>
</dbReference>
<dbReference type="PANTHER" id="PTHR34154">
    <property type="entry name" value="ALKALI-SENSITIVE LINKAGE PROTEIN 1"/>
    <property type="match status" value="1"/>
</dbReference>
<evidence type="ECO:0000313" key="4">
    <source>
        <dbReference type="EMBL" id="KAK1772522.1"/>
    </source>
</evidence>
<dbReference type="GO" id="GO:0016787">
    <property type="term" value="F:hydrolase activity"/>
    <property type="evidence" value="ECO:0007669"/>
    <property type="project" value="UniProtKB-KW"/>
</dbReference>
<name>A0AAJ0CC23_9PEZI</name>
<dbReference type="Proteomes" id="UP001244011">
    <property type="component" value="Unassembled WGS sequence"/>
</dbReference>
<dbReference type="AlphaFoldDB" id="A0AAJ0CC23"/>
<protein>
    <submittedName>
        <fullName evidence="4">Glycosyl hydrolase catalytic core-domain-containing protein</fullName>
    </submittedName>
</protein>
<proteinExistence type="predicted"/>
<dbReference type="InterPro" id="IPR053183">
    <property type="entry name" value="ASL1"/>
</dbReference>
<dbReference type="GeneID" id="85305247"/>
<dbReference type="PANTHER" id="PTHR34154:SF13">
    <property type="entry name" value="ASL1-LIKE GLYCOSYL HYDROLASE CATALYTIC DOMAIN-CONTAINING PROTEIN"/>
    <property type="match status" value="1"/>
</dbReference>
<sequence>MFITKNLTMLAVAALANKALALNTHRHAHLHIHEKARFQTEVVTVTDWVTVTVYDDGETETPTVAPAVFVTAEHTHNYADHHAPASSSEESPSQVSSAASATAAAASSDPPIAPLPTTLATKVVGAPPHAPPPSTQINIVPSVVAPPIAPSPTTAAASTTQVPQPTTKPSTGSSGLKRGLAYNDPSLLSGFVGSGSKVSWAYNWGQTNDMKVNVEFVPMLWAPNNDHVPTWNANANKAIASGSKCLLSFNEPDNAGQANISPGVAKDGHIKYLNPFQGQARIGAPAITNSAQDGQGISWLKQFISVCAGQCAIDFVPVHWYNTASTDDFFNHLRAVHAAVPDKPVWITEFAPFGSDAEINTFLATVVHTLDNDPDFAFVERYSYFMVSPGSLISSGTSLSVYGNTFAYA</sequence>